<dbReference type="Gene3D" id="1.25.40.20">
    <property type="entry name" value="Ankyrin repeat-containing domain"/>
    <property type="match status" value="4"/>
</dbReference>
<dbReference type="Pfam" id="PF12796">
    <property type="entry name" value="Ank_2"/>
    <property type="match status" value="2"/>
</dbReference>
<reference evidence="5 6" key="1">
    <citation type="journal article" date="2013" name="PLoS Genet.">
        <title>Comparative genome structure, secondary metabolite, and effector coding capacity across Cochliobolus pathogens.</title>
        <authorList>
            <person name="Condon B.J."/>
            <person name="Leng Y."/>
            <person name="Wu D."/>
            <person name="Bushley K.E."/>
            <person name="Ohm R.A."/>
            <person name="Otillar R."/>
            <person name="Martin J."/>
            <person name="Schackwitz W."/>
            <person name="Grimwood J."/>
            <person name="MohdZainudin N."/>
            <person name="Xue C."/>
            <person name="Wang R."/>
            <person name="Manning V.A."/>
            <person name="Dhillon B."/>
            <person name="Tu Z.J."/>
            <person name="Steffenson B.J."/>
            <person name="Salamov A."/>
            <person name="Sun H."/>
            <person name="Lowry S."/>
            <person name="LaButti K."/>
            <person name="Han J."/>
            <person name="Copeland A."/>
            <person name="Lindquist E."/>
            <person name="Barry K."/>
            <person name="Schmutz J."/>
            <person name="Baker S.E."/>
            <person name="Ciuffetti L.M."/>
            <person name="Grigoriev I.V."/>
            <person name="Zhong S."/>
            <person name="Turgeon B.G."/>
        </authorList>
    </citation>
    <scope>NUCLEOTIDE SEQUENCE [LARGE SCALE GENOMIC DNA]</scope>
    <source>
        <strain evidence="5 6">ATCC 44560</strain>
    </source>
</reference>
<dbReference type="EMBL" id="KI963933">
    <property type="protein sequence ID" value="EUC49294.1"/>
    <property type="molecule type" value="Genomic_DNA"/>
</dbReference>
<dbReference type="PROSITE" id="PS50088">
    <property type="entry name" value="ANK_REPEAT"/>
    <property type="match status" value="4"/>
</dbReference>
<dbReference type="InterPro" id="IPR002110">
    <property type="entry name" value="Ankyrin_rpt"/>
</dbReference>
<dbReference type="Proteomes" id="UP000054032">
    <property type="component" value="Unassembled WGS sequence"/>
</dbReference>
<dbReference type="SUPFAM" id="SSF48403">
    <property type="entry name" value="Ankyrin repeat"/>
    <property type="match status" value="2"/>
</dbReference>
<dbReference type="PANTHER" id="PTHR10039:SF15">
    <property type="entry name" value="NACHT DOMAIN-CONTAINING PROTEIN"/>
    <property type="match status" value="1"/>
</dbReference>
<feature type="repeat" description="ANK" evidence="2">
    <location>
        <begin position="800"/>
        <end position="822"/>
    </location>
</feature>
<dbReference type="InterPro" id="IPR056884">
    <property type="entry name" value="NPHP3-like_N"/>
</dbReference>
<evidence type="ECO:0000313" key="6">
    <source>
        <dbReference type="Proteomes" id="UP000054032"/>
    </source>
</evidence>
<dbReference type="PANTHER" id="PTHR10039">
    <property type="entry name" value="AMELOGENIN"/>
    <property type="match status" value="1"/>
</dbReference>
<dbReference type="SMART" id="SM00248">
    <property type="entry name" value="ANK"/>
    <property type="match status" value="10"/>
</dbReference>
<dbReference type="eggNOG" id="KOG4177">
    <property type="taxonomic scope" value="Eukaryota"/>
</dbReference>
<evidence type="ECO:0000256" key="1">
    <source>
        <dbReference type="ARBA" id="ARBA00022737"/>
    </source>
</evidence>
<dbReference type="InterPro" id="IPR027417">
    <property type="entry name" value="P-loop_NTPase"/>
</dbReference>
<dbReference type="Gene3D" id="3.40.50.300">
    <property type="entry name" value="P-loop containing nucleotide triphosphate hydrolases"/>
    <property type="match status" value="1"/>
</dbReference>
<dbReference type="Pfam" id="PF24883">
    <property type="entry name" value="NPHP3_N"/>
    <property type="match status" value="1"/>
</dbReference>
<dbReference type="RefSeq" id="XP_007684192.1">
    <property type="nucleotide sequence ID" value="XM_007686002.1"/>
</dbReference>
<evidence type="ECO:0000259" key="3">
    <source>
        <dbReference type="Pfam" id="PF22939"/>
    </source>
</evidence>
<dbReference type="OrthoDB" id="1577640at2759"/>
<keyword evidence="6" id="KW-1185">Reference proteome</keyword>
<feature type="domain" description="GPI inositol-deacylase winged helix" evidence="3">
    <location>
        <begin position="403"/>
        <end position="476"/>
    </location>
</feature>
<dbReference type="KEGG" id="bor:COCMIDRAFT_33347"/>
<dbReference type="GeneID" id="19122301"/>
<evidence type="ECO:0000313" key="5">
    <source>
        <dbReference type="EMBL" id="EUC49294.1"/>
    </source>
</evidence>
<dbReference type="InterPro" id="IPR036770">
    <property type="entry name" value="Ankyrin_rpt-contain_sf"/>
</dbReference>
<dbReference type="Pfam" id="PF22939">
    <property type="entry name" value="WHD_GPIID"/>
    <property type="match status" value="1"/>
</dbReference>
<dbReference type="InterPro" id="IPR054471">
    <property type="entry name" value="GPIID_WHD"/>
</dbReference>
<feature type="repeat" description="ANK" evidence="2">
    <location>
        <begin position="498"/>
        <end position="527"/>
    </location>
</feature>
<dbReference type="SUPFAM" id="SSF52540">
    <property type="entry name" value="P-loop containing nucleoside triphosphate hydrolases"/>
    <property type="match status" value="1"/>
</dbReference>
<feature type="repeat" description="ANK" evidence="2">
    <location>
        <begin position="767"/>
        <end position="799"/>
    </location>
</feature>
<accession>W6ZP56</accession>
<proteinExistence type="predicted"/>
<name>W6ZP56_COCMI</name>
<evidence type="ECO:0000259" key="4">
    <source>
        <dbReference type="Pfam" id="PF24883"/>
    </source>
</evidence>
<sequence length="1021" mass="113472">MDPLSVTASIIAVLQLSAKVLEYLSDVRDAPKERSHCEAEISNLSTLLRALRDYFKQALEALQTKITDRGWLKKLGEALVWKFKKEEIASILDRIERLKSLVEIALQIDYFKLSKAIKEDTHFVRTHVPVIQSGEGTGQWFLDAPQVATWLSEPQARLFCPGIPGAGKTMVAAITIDHLLKLVQSSSYGVAYDTSRILAAILKQLVQARLSLVDPVERLYKQHANRGTRPSPDEVFGALLDVLKRYSTVYIVVDALDECLDSDGTRRQFLAKLRGLQAESDVRLMATSRFIPEIVDMFNEGLKLEVQASEEDVKRFVAGQICRLPECIQRDPMLQESVQENIVEAVDGMFLLARLHTDSLRDKRTAKGVKSTLAKLSKGSAALDDAYKEAIQRIKGQLSGDFELAKRVLSWITYAKRPLTAAEICCALAVETDEKELDPENILNVKDLLSVCAGLVVVDQESAIIRLVHYTTQEYFERIQDAWNPGAQQYIASTCLTTLLYLAAEHGHQRIVELLLDKSADVDAQGGEYNNALQAALAAAIVELLLNNGADASRDTTDINNMTLLHYCVKHGHKSTIGLLLDNSLSINVGVHRKSWSRNTLKTDTFYQSSVSESEPDIPGTSAGLTPLHFAALTGNLVMTKFLLERGADPNALSRYNESPMHLTLRKALHGPRYNDDWANEDFWIESLWELVGIVEEDEFDEISANIAEHREGVLDALLADTRTSLAIRDYQYNYPLHCIRYREPGSVSIIRKLVSRGANPLERNLKQQNALHLASRAGDHDAVAVLISLGVNPALTDNEGLNALHYAARSGDHETISVLLEAAMATRPSLVASKDNQGRNSLHHLLSTSAVRHETIQLLLDKGVDGSELDASGNSPLASYFKRPRRGALYAEICQPLLLVKGNALFVDKNGQNLGHLGALTWRCRVEVLEMLKEHGVDLTQKDLQGKTMLHYFAISGYLTKESLHYLVHVVGIKIDTKDASGKTVLQHAADQARKARHLDTFDRGRWDRSMKLLLESSGI</sequence>
<dbReference type="Pfam" id="PF13857">
    <property type="entry name" value="Ank_5"/>
    <property type="match status" value="1"/>
</dbReference>
<dbReference type="HOGENOM" id="CLU_000288_34_23_1"/>
<dbReference type="PROSITE" id="PS50297">
    <property type="entry name" value="ANK_REP_REGION"/>
    <property type="match status" value="4"/>
</dbReference>
<keyword evidence="2" id="KW-0040">ANK repeat</keyword>
<organism evidence="5 6">
    <name type="scientific">Bipolaris oryzae ATCC 44560</name>
    <dbReference type="NCBI Taxonomy" id="930090"/>
    <lineage>
        <taxon>Eukaryota</taxon>
        <taxon>Fungi</taxon>
        <taxon>Dikarya</taxon>
        <taxon>Ascomycota</taxon>
        <taxon>Pezizomycotina</taxon>
        <taxon>Dothideomycetes</taxon>
        <taxon>Pleosporomycetidae</taxon>
        <taxon>Pleosporales</taxon>
        <taxon>Pleosporineae</taxon>
        <taxon>Pleosporaceae</taxon>
        <taxon>Bipolaris</taxon>
    </lineage>
</organism>
<feature type="domain" description="Nephrocystin 3-like N-terminal" evidence="4">
    <location>
        <begin position="136"/>
        <end position="289"/>
    </location>
</feature>
<keyword evidence="1" id="KW-0677">Repeat</keyword>
<evidence type="ECO:0000256" key="2">
    <source>
        <dbReference type="PROSITE-ProRule" id="PRU00023"/>
    </source>
</evidence>
<feature type="repeat" description="ANK" evidence="2">
    <location>
        <begin position="623"/>
        <end position="655"/>
    </location>
</feature>
<protein>
    <submittedName>
        <fullName evidence="5">Uncharacterized protein</fullName>
    </submittedName>
</protein>
<gene>
    <name evidence="5" type="ORF">COCMIDRAFT_33347</name>
</gene>
<dbReference type="AlphaFoldDB" id="W6ZP56"/>